<reference evidence="6 7" key="1">
    <citation type="journal article" date="2019" name="Emerg. Microbes Infect.">
        <title>Comprehensive subspecies identification of 175 nontuberculous mycobacteria species based on 7547 genomic profiles.</title>
        <authorList>
            <person name="Matsumoto Y."/>
            <person name="Kinjo T."/>
            <person name="Motooka D."/>
            <person name="Nabeya D."/>
            <person name="Jung N."/>
            <person name="Uechi K."/>
            <person name="Horii T."/>
            <person name="Iida T."/>
            <person name="Fujita J."/>
            <person name="Nakamura S."/>
        </authorList>
    </citation>
    <scope>NUCLEOTIDE SEQUENCE [LARGE SCALE GENOMIC DNA]</scope>
    <source>
        <strain evidence="6 7">JCM 30396</strain>
    </source>
</reference>
<evidence type="ECO:0000313" key="6">
    <source>
        <dbReference type="EMBL" id="BBY64553.1"/>
    </source>
</evidence>
<dbReference type="InterPro" id="IPR009057">
    <property type="entry name" value="Homeodomain-like_sf"/>
</dbReference>
<keyword evidence="1" id="KW-0805">Transcription regulation</keyword>
<keyword evidence="2 4" id="KW-0238">DNA-binding</keyword>
<accession>A0A7I7T6Y8</accession>
<dbReference type="Proteomes" id="UP000467148">
    <property type="component" value="Chromosome"/>
</dbReference>
<dbReference type="GO" id="GO:0000976">
    <property type="term" value="F:transcription cis-regulatory region binding"/>
    <property type="evidence" value="ECO:0007669"/>
    <property type="project" value="TreeGrafter"/>
</dbReference>
<evidence type="ECO:0000256" key="4">
    <source>
        <dbReference type="PROSITE-ProRule" id="PRU00335"/>
    </source>
</evidence>
<proteinExistence type="predicted"/>
<dbReference type="EMBL" id="AP022596">
    <property type="protein sequence ID" value="BBY64553.1"/>
    <property type="molecule type" value="Genomic_DNA"/>
</dbReference>
<dbReference type="InterPro" id="IPR001647">
    <property type="entry name" value="HTH_TetR"/>
</dbReference>
<dbReference type="InterPro" id="IPR050109">
    <property type="entry name" value="HTH-type_TetR-like_transc_reg"/>
</dbReference>
<protein>
    <submittedName>
        <fullName evidence="6">TetR family transcriptional regulator</fullName>
    </submittedName>
</protein>
<sequence>MARARNQDARRSQLVAATIEVIADRGLGAVRAKDIAAAAGISPRLVAYYYPEIDDLIDEVYRSAVDRYYWQRLEAINKLDSPVDRLVNLIESGLPAGESDMLSRALYEFSVNAGREPTHGTLMTLLFEREVSLYAAVLEAGQASGDFALTESVLDIAQNFVALEDAFGMYLNGGNSSLDTSGAAALLRSYARSVTGADI</sequence>
<name>A0A7I7T6Y8_9MYCO</name>
<dbReference type="SUPFAM" id="SSF48498">
    <property type="entry name" value="Tetracyclin repressor-like, C-terminal domain"/>
    <property type="match status" value="1"/>
</dbReference>
<keyword evidence="3" id="KW-0804">Transcription</keyword>
<dbReference type="Gene3D" id="1.10.357.10">
    <property type="entry name" value="Tetracycline Repressor, domain 2"/>
    <property type="match status" value="1"/>
</dbReference>
<evidence type="ECO:0000256" key="1">
    <source>
        <dbReference type="ARBA" id="ARBA00023015"/>
    </source>
</evidence>
<evidence type="ECO:0000256" key="3">
    <source>
        <dbReference type="ARBA" id="ARBA00023163"/>
    </source>
</evidence>
<feature type="DNA-binding region" description="H-T-H motif" evidence="4">
    <location>
        <begin position="31"/>
        <end position="50"/>
    </location>
</feature>
<evidence type="ECO:0000256" key="2">
    <source>
        <dbReference type="ARBA" id="ARBA00023125"/>
    </source>
</evidence>
<evidence type="ECO:0000259" key="5">
    <source>
        <dbReference type="PROSITE" id="PS50977"/>
    </source>
</evidence>
<gene>
    <name evidence="6" type="ORF">MHEL_27960</name>
</gene>
<feature type="domain" description="HTH tetR-type" evidence="5">
    <location>
        <begin position="8"/>
        <end position="68"/>
    </location>
</feature>
<dbReference type="PANTHER" id="PTHR30055:SF234">
    <property type="entry name" value="HTH-TYPE TRANSCRIPTIONAL REGULATOR BETI"/>
    <property type="match status" value="1"/>
</dbReference>
<dbReference type="PROSITE" id="PS50977">
    <property type="entry name" value="HTH_TETR_2"/>
    <property type="match status" value="1"/>
</dbReference>
<dbReference type="GO" id="GO:0003700">
    <property type="term" value="F:DNA-binding transcription factor activity"/>
    <property type="evidence" value="ECO:0007669"/>
    <property type="project" value="TreeGrafter"/>
</dbReference>
<dbReference type="Pfam" id="PF00440">
    <property type="entry name" value="TetR_N"/>
    <property type="match status" value="1"/>
</dbReference>
<dbReference type="InterPro" id="IPR036271">
    <property type="entry name" value="Tet_transcr_reg_TetR-rel_C_sf"/>
</dbReference>
<dbReference type="AlphaFoldDB" id="A0A7I7T6Y8"/>
<dbReference type="KEGG" id="mhev:MHEL_27960"/>
<keyword evidence="7" id="KW-1185">Reference proteome</keyword>
<organism evidence="6 7">
    <name type="scientific">Mycolicibacterium helvum</name>
    <dbReference type="NCBI Taxonomy" id="1534349"/>
    <lineage>
        <taxon>Bacteria</taxon>
        <taxon>Bacillati</taxon>
        <taxon>Actinomycetota</taxon>
        <taxon>Actinomycetes</taxon>
        <taxon>Mycobacteriales</taxon>
        <taxon>Mycobacteriaceae</taxon>
        <taxon>Mycolicibacterium</taxon>
    </lineage>
</organism>
<evidence type="ECO:0000313" key="7">
    <source>
        <dbReference type="Proteomes" id="UP000467148"/>
    </source>
</evidence>
<dbReference type="RefSeq" id="WP_163748342.1">
    <property type="nucleotide sequence ID" value="NZ_AP022596.1"/>
</dbReference>
<dbReference type="SUPFAM" id="SSF46689">
    <property type="entry name" value="Homeodomain-like"/>
    <property type="match status" value="1"/>
</dbReference>
<dbReference type="PANTHER" id="PTHR30055">
    <property type="entry name" value="HTH-TYPE TRANSCRIPTIONAL REGULATOR RUTR"/>
    <property type="match status" value="1"/>
</dbReference>